<sequence length="551" mass="63790">MASESPLLRLPPAVRDRIYRWVPVINRGYFNVGVITNSKVLEEQKQTTHALLLTCREIYLEVSALVYGTNRLQVTFHEEESLQFLLHLTPTSLRHVKDLTVLLAVFPPDEDEHCRESCGCWHGPLPTIWIVDGATLEGKALLTEWEKTVEHIAQHVKPSTLRLNLICDVEDIETAQQVVQPLSQLPTLLDCSIRFNFVPEPDLQTLARSTAIRLMGHSEVSHETAFRFMDLPVELRLQILENTDLVTPLREVEWNPTDNFYLRYCERQCVCCGCPVQKPHRYCWQYVKAGCFCHRYHAAYTQHCKCWAPPIALFLVCRSMRFEAQNIFFSQNRFIIMPPGGYLTELEDCTYTRLPAARFLTEVVPSHALAHIRFLEIQFSPYDVNGVTFDGAMSEDWERTLQALGHSLNYGSLTVRVYCAKFPSNRQAAPHERIRPRTSGHTDDSGSIIMSRYVTLLKPFINFRRRGLRRFFVYASWPCELAPFGRAKPVQTPDTRDRRYEETQKMNKKLERKVMGNCYDSVAVGKEEVSWSQWREMMGDMTVFDGIFFFD</sequence>
<accession>A0A5N5WG25</accession>
<evidence type="ECO:0000313" key="2">
    <source>
        <dbReference type="Proteomes" id="UP000326565"/>
    </source>
</evidence>
<evidence type="ECO:0000313" key="1">
    <source>
        <dbReference type="EMBL" id="KAB8067221.1"/>
    </source>
</evidence>
<dbReference type="PANTHER" id="PTHR42085">
    <property type="entry name" value="F-BOX DOMAIN-CONTAINING PROTEIN"/>
    <property type="match status" value="1"/>
</dbReference>
<protein>
    <recommendedName>
        <fullName evidence="3">F-box domain-containing protein</fullName>
    </recommendedName>
</protein>
<reference evidence="1 2" key="1">
    <citation type="submission" date="2019-04" db="EMBL/GenBank/DDBJ databases">
        <title>Friends and foes A comparative genomics study of 23 Aspergillus species from section Flavi.</title>
        <authorList>
            <consortium name="DOE Joint Genome Institute"/>
            <person name="Kjaerbolling I."/>
            <person name="Vesth T."/>
            <person name="Frisvad J.C."/>
            <person name="Nybo J.L."/>
            <person name="Theobald S."/>
            <person name="Kildgaard S."/>
            <person name="Isbrandt T."/>
            <person name="Kuo A."/>
            <person name="Sato A."/>
            <person name="Lyhne E.K."/>
            <person name="Kogle M.E."/>
            <person name="Wiebenga A."/>
            <person name="Kun R.S."/>
            <person name="Lubbers R.J."/>
            <person name="Makela M.R."/>
            <person name="Barry K."/>
            <person name="Chovatia M."/>
            <person name="Clum A."/>
            <person name="Daum C."/>
            <person name="Haridas S."/>
            <person name="He G."/>
            <person name="LaButti K."/>
            <person name="Lipzen A."/>
            <person name="Mondo S."/>
            <person name="Riley R."/>
            <person name="Salamov A."/>
            <person name="Simmons B.A."/>
            <person name="Magnuson J.K."/>
            <person name="Henrissat B."/>
            <person name="Mortensen U.H."/>
            <person name="Larsen T.O."/>
            <person name="Devries R.P."/>
            <person name="Grigoriev I.V."/>
            <person name="Machida M."/>
            <person name="Baker S.E."/>
            <person name="Andersen M.R."/>
        </authorList>
    </citation>
    <scope>NUCLEOTIDE SEQUENCE [LARGE SCALE GENOMIC DNA]</scope>
    <source>
        <strain evidence="1 2">CBS 151.66</strain>
    </source>
</reference>
<dbReference type="EMBL" id="ML732530">
    <property type="protein sequence ID" value="KAB8067221.1"/>
    <property type="molecule type" value="Genomic_DNA"/>
</dbReference>
<proteinExistence type="predicted"/>
<dbReference type="Proteomes" id="UP000326565">
    <property type="component" value="Unassembled WGS sequence"/>
</dbReference>
<organism evidence="1 2">
    <name type="scientific">Aspergillus leporis</name>
    <dbReference type="NCBI Taxonomy" id="41062"/>
    <lineage>
        <taxon>Eukaryota</taxon>
        <taxon>Fungi</taxon>
        <taxon>Dikarya</taxon>
        <taxon>Ascomycota</taxon>
        <taxon>Pezizomycotina</taxon>
        <taxon>Eurotiomycetes</taxon>
        <taxon>Eurotiomycetidae</taxon>
        <taxon>Eurotiales</taxon>
        <taxon>Aspergillaceae</taxon>
        <taxon>Aspergillus</taxon>
        <taxon>Aspergillus subgen. Circumdati</taxon>
    </lineage>
</organism>
<dbReference type="InterPro" id="IPR038883">
    <property type="entry name" value="AN11006-like"/>
</dbReference>
<name>A0A5N5WG25_9EURO</name>
<dbReference type="PANTHER" id="PTHR42085:SF6">
    <property type="entry name" value="F-BOX DOMAIN-CONTAINING PROTEIN"/>
    <property type="match status" value="1"/>
</dbReference>
<dbReference type="OrthoDB" id="4479040at2759"/>
<dbReference type="AlphaFoldDB" id="A0A5N5WG25"/>
<evidence type="ECO:0008006" key="3">
    <source>
        <dbReference type="Google" id="ProtNLM"/>
    </source>
</evidence>
<keyword evidence="2" id="KW-1185">Reference proteome</keyword>
<gene>
    <name evidence="1" type="ORF">BDV29DRAFT_163606</name>
</gene>